<sequence>MTDIAKPDRCRKGRGRASGRFVAMAALCLMPGFMLTGCVGGVMDFSGQSPKVDRSISTGTIQTEPEKRSDQDTVRNAVSSADLQKVGQSPIPWANTSTGSAGVISSISEDRSNGTVCRIFTTSRHAYDGVAKFYGRTCLAGDGQWQLVNFDQQS</sequence>
<feature type="compositionally biased region" description="Basic and acidic residues" evidence="1">
    <location>
        <begin position="64"/>
        <end position="73"/>
    </location>
</feature>
<keyword evidence="2" id="KW-0812">Transmembrane</keyword>
<keyword evidence="2" id="KW-0472">Membrane</keyword>
<evidence type="ECO:0000313" key="5">
    <source>
        <dbReference type="Proteomes" id="UP000544107"/>
    </source>
</evidence>
<proteinExistence type="predicted"/>
<protein>
    <submittedName>
        <fullName evidence="4">Surface antigen</fullName>
    </submittedName>
</protein>
<dbReference type="EMBL" id="JACIED010000002">
    <property type="protein sequence ID" value="MBB4007037.1"/>
    <property type="molecule type" value="Genomic_DNA"/>
</dbReference>
<reference evidence="4 5" key="1">
    <citation type="submission" date="2020-08" db="EMBL/GenBank/DDBJ databases">
        <title>Genomic Encyclopedia of Type Strains, Phase IV (KMG-IV): sequencing the most valuable type-strain genomes for metagenomic binning, comparative biology and taxonomic classification.</title>
        <authorList>
            <person name="Goeker M."/>
        </authorList>
    </citation>
    <scope>NUCLEOTIDE SEQUENCE [LARGE SCALE GENOMIC DNA]</scope>
    <source>
        <strain evidence="4 5">DSM 100021</strain>
    </source>
</reference>
<evidence type="ECO:0000313" key="4">
    <source>
        <dbReference type="EMBL" id="MBB4007037.1"/>
    </source>
</evidence>
<evidence type="ECO:0000256" key="1">
    <source>
        <dbReference type="SAM" id="MobiDB-lite"/>
    </source>
</evidence>
<dbReference type="Proteomes" id="UP000544107">
    <property type="component" value="Unassembled WGS sequence"/>
</dbReference>
<dbReference type="Pfam" id="PF16998">
    <property type="entry name" value="17kDa_Anti_2"/>
    <property type="match status" value="1"/>
</dbReference>
<evidence type="ECO:0000259" key="3">
    <source>
        <dbReference type="Pfam" id="PF16998"/>
    </source>
</evidence>
<comment type="caution">
    <text evidence="4">The sequence shown here is derived from an EMBL/GenBank/DDBJ whole genome shotgun (WGS) entry which is preliminary data.</text>
</comment>
<dbReference type="RefSeq" id="WP_267890134.1">
    <property type="nucleotide sequence ID" value="NZ_JACIED010000002.1"/>
</dbReference>
<feature type="region of interest" description="Disordered" evidence="1">
    <location>
        <begin position="49"/>
        <end position="82"/>
    </location>
</feature>
<keyword evidence="2" id="KW-1133">Transmembrane helix</keyword>
<dbReference type="AlphaFoldDB" id="A0A7W6MTC1"/>
<feature type="transmembrane region" description="Helical" evidence="2">
    <location>
        <begin position="21"/>
        <end position="43"/>
    </location>
</feature>
<feature type="domain" description="Surface antigen" evidence="3">
    <location>
        <begin position="42"/>
        <end position="152"/>
    </location>
</feature>
<evidence type="ECO:0000256" key="2">
    <source>
        <dbReference type="SAM" id="Phobius"/>
    </source>
</evidence>
<accession>A0A7W6MTC1</accession>
<name>A0A7W6MTC1_9HYPH</name>
<dbReference type="InterPro" id="IPR032635">
    <property type="entry name" value="Anti_2"/>
</dbReference>
<gene>
    <name evidence="4" type="ORF">GGQ71_001300</name>
</gene>
<organism evidence="4 5">
    <name type="scientific">Allorhizobium taibaishanense</name>
    <dbReference type="NCBI Taxonomy" id="887144"/>
    <lineage>
        <taxon>Bacteria</taxon>
        <taxon>Pseudomonadati</taxon>
        <taxon>Pseudomonadota</taxon>
        <taxon>Alphaproteobacteria</taxon>
        <taxon>Hyphomicrobiales</taxon>
        <taxon>Rhizobiaceae</taxon>
        <taxon>Rhizobium/Agrobacterium group</taxon>
        <taxon>Allorhizobium</taxon>
    </lineage>
</organism>